<name>A0A4P9WB80_9FUNG</name>
<evidence type="ECO:0000256" key="1">
    <source>
        <dbReference type="SAM" id="MobiDB-lite"/>
    </source>
</evidence>
<dbReference type="EMBL" id="KZ995843">
    <property type="protein sequence ID" value="RKO89869.1"/>
    <property type="molecule type" value="Genomic_DNA"/>
</dbReference>
<feature type="compositionally biased region" description="Basic and acidic residues" evidence="1">
    <location>
        <begin position="592"/>
        <end position="608"/>
    </location>
</feature>
<protein>
    <submittedName>
        <fullName evidence="2">Uncharacterized protein</fullName>
    </submittedName>
</protein>
<feature type="compositionally biased region" description="Polar residues" evidence="1">
    <location>
        <begin position="268"/>
        <end position="277"/>
    </location>
</feature>
<feature type="region of interest" description="Disordered" evidence="1">
    <location>
        <begin position="526"/>
        <end position="559"/>
    </location>
</feature>
<feature type="region of interest" description="Disordered" evidence="1">
    <location>
        <begin position="575"/>
        <end position="627"/>
    </location>
</feature>
<keyword evidence="3" id="KW-1185">Reference proteome</keyword>
<gene>
    <name evidence="2" type="ORF">BDK51DRAFT_42941</name>
</gene>
<accession>A0A4P9WB80</accession>
<feature type="region of interest" description="Disordered" evidence="1">
    <location>
        <begin position="399"/>
        <end position="423"/>
    </location>
</feature>
<proteinExistence type="predicted"/>
<feature type="compositionally biased region" description="Basic and acidic residues" evidence="1">
    <location>
        <begin position="399"/>
        <end position="412"/>
    </location>
</feature>
<feature type="region of interest" description="Disordered" evidence="1">
    <location>
        <begin position="258"/>
        <end position="313"/>
    </location>
</feature>
<dbReference type="AlphaFoldDB" id="A0A4P9WB80"/>
<dbReference type="Proteomes" id="UP000269721">
    <property type="component" value="Unassembled WGS sequence"/>
</dbReference>
<organism evidence="2 3">
    <name type="scientific">Blyttiomyces helicus</name>
    <dbReference type="NCBI Taxonomy" id="388810"/>
    <lineage>
        <taxon>Eukaryota</taxon>
        <taxon>Fungi</taxon>
        <taxon>Fungi incertae sedis</taxon>
        <taxon>Chytridiomycota</taxon>
        <taxon>Chytridiomycota incertae sedis</taxon>
        <taxon>Chytridiomycetes</taxon>
        <taxon>Chytridiomycetes incertae sedis</taxon>
        <taxon>Blyttiomyces</taxon>
    </lineage>
</organism>
<evidence type="ECO:0000313" key="2">
    <source>
        <dbReference type="EMBL" id="RKO89869.1"/>
    </source>
</evidence>
<reference evidence="3" key="1">
    <citation type="journal article" date="2018" name="Nat. Microbiol.">
        <title>Leveraging single-cell genomics to expand the fungal tree of life.</title>
        <authorList>
            <person name="Ahrendt S.R."/>
            <person name="Quandt C.A."/>
            <person name="Ciobanu D."/>
            <person name="Clum A."/>
            <person name="Salamov A."/>
            <person name="Andreopoulos B."/>
            <person name="Cheng J.F."/>
            <person name="Woyke T."/>
            <person name="Pelin A."/>
            <person name="Henrissat B."/>
            <person name="Reynolds N.K."/>
            <person name="Benny G.L."/>
            <person name="Smith M.E."/>
            <person name="James T.Y."/>
            <person name="Grigoriev I.V."/>
        </authorList>
    </citation>
    <scope>NUCLEOTIDE SEQUENCE [LARGE SCALE GENOMIC DNA]</scope>
</reference>
<evidence type="ECO:0000313" key="3">
    <source>
        <dbReference type="Proteomes" id="UP000269721"/>
    </source>
</evidence>
<feature type="compositionally biased region" description="Gly residues" evidence="1">
    <location>
        <begin position="413"/>
        <end position="422"/>
    </location>
</feature>
<feature type="compositionally biased region" description="Basic and acidic residues" evidence="1">
    <location>
        <begin position="544"/>
        <end position="557"/>
    </location>
</feature>
<sequence length="627" mass="68359">MNAEFDSVFVPYLINDHDYELTNLQTLNPSNTIGLTRDKNNLIDALLTRKHRIDTFNPGILETARAKHELAVAADQSMWVRKASAEFLGALPTPLPTLQLAVAIAGVDLTAEIFRLSMDHPDRVTTLLRSNELSTANLAKIKRLSLAPCHVQRLAFRVDNHRVMDLRKQAEGLFEGVIDTDAFESGMENLLPSYIDQFTKSSCGTVDVSGSIANLIKSWVSKLERSKRSLPQILDEIKETDPFSLRVWAHETLNLQQQAQPMPPHPSTWGQAPTSSALVVAPSRAQPQARQSFSTPSSRADDDRVPSRRHTSTISLRPLKALCGAENVHEECTTDAPPSIIDDASGVLEFKATSKGPSSISETMSSKSDRGRRENIFASLFSSGHFPRARDPCELPYHDHDHDHDHDRDRDCGGGGGGGGRGHAPHFVTSAADQAATISPTLRTRRSAFQALAFSIGTSALREASLTNEILQLQSSGSRSNHAKVMGSGRKRLSALRSFAPAVTVEPPRSPLMERNAVRVSALRDKHEQKMQEPIGCSSQVKAEPADKEPGESESPERPAISACITSVQINQMGDAKTGSAAANPSFRPHNRCSDVGKAHRCKHDDLPRFGPGPPPPPRLDSLACSK</sequence>
<feature type="compositionally biased region" description="Polar residues" evidence="1">
    <location>
        <begin position="285"/>
        <end position="298"/>
    </location>
</feature>